<keyword evidence="4" id="KW-1185">Reference proteome</keyword>
<accession>A0ABT6P0J4</accession>
<keyword evidence="2" id="KW-0732">Signal</keyword>
<evidence type="ECO:0000256" key="2">
    <source>
        <dbReference type="SAM" id="SignalP"/>
    </source>
</evidence>
<evidence type="ECO:0000313" key="3">
    <source>
        <dbReference type="EMBL" id="MDI1434126.1"/>
    </source>
</evidence>
<dbReference type="InterPro" id="IPR029058">
    <property type="entry name" value="AB_hydrolase_fold"/>
</dbReference>
<dbReference type="PANTHER" id="PTHR48098:SF6">
    <property type="entry name" value="FERRI-BACILLIBACTIN ESTERASE BESA"/>
    <property type="match status" value="1"/>
</dbReference>
<dbReference type="Pfam" id="PF00756">
    <property type="entry name" value="Esterase"/>
    <property type="match status" value="1"/>
</dbReference>
<dbReference type="RefSeq" id="WP_284721170.1">
    <property type="nucleotide sequence ID" value="NZ_JARZHI010000038.1"/>
</dbReference>
<gene>
    <name evidence="3" type="ORF">QHF89_31795</name>
</gene>
<dbReference type="Gene3D" id="3.40.50.1820">
    <property type="entry name" value="alpha/beta hydrolase"/>
    <property type="match status" value="1"/>
</dbReference>
<evidence type="ECO:0000313" key="4">
    <source>
        <dbReference type="Proteomes" id="UP001160301"/>
    </source>
</evidence>
<feature type="compositionally biased region" description="Gly residues" evidence="1">
    <location>
        <begin position="39"/>
        <end position="78"/>
    </location>
</feature>
<dbReference type="GO" id="GO:0016787">
    <property type="term" value="F:hydrolase activity"/>
    <property type="evidence" value="ECO:0007669"/>
    <property type="project" value="UniProtKB-KW"/>
</dbReference>
<evidence type="ECO:0000256" key="1">
    <source>
        <dbReference type="SAM" id="MobiDB-lite"/>
    </source>
</evidence>
<reference evidence="3 4" key="1">
    <citation type="submission" date="2023-04" db="EMBL/GenBank/DDBJ databases">
        <title>The genome sequence of Polyangium sorediatum DSM14670.</title>
        <authorList>
            <person name="Zhang X."/>
        </authorList>
    </citation>
    <scope>NUCLEOTIDE SEQUENCE [LARGE SCALE GENOMIC DNA]</scope>
    <source>
        <strain evidence="3 4">DSM 14670</strain>
    </source>
</reference>
<dbReference type="InterPro" id="IPR000801">
    <property type="entry name" value="Esterase-like"/>
</dbReference>
<dbReference type="InterPro" id="IPR050583">
    <property type="entry name" value="Mycobacterial_A85_antigen"/>
</dbReference>
<dbReference type="EMBL" id="JARZHI010000038">
    <property type="protein sequence ID" value="MDI1434126.1"/>
    <property type="molecule type" value="Genomic_DNA"/>
</dbReference>
<protein>
    <submittedName>
        <fullName evidence="3">Alpha/beta hydrolase-fold protein</fullName>
    </submittedName>
</protein>
<name>A0ABT6P0J4_9BACT</name>
<comment type="caution">
    <text evidence="3">The sequence shown here is derived from an EMBL/GenBank/DDBJ whole genome shotgun (WGS) entry which is preliminary data.</text>
</comment>
<feature type="chain" id="PRO_5045761519" evidence="2">
    <location>
        <begin position="24"/>
        <end position="381"/>
    </location>
</feature>
<feature type="signal peptide" evidence="2">
    <location>
        <begin position="1"/>
        <end position="23"/>
    </location>
</feature>
<proteinExistence type="predicted"/>
<feature type="region of interest" description="Disordered" evidence="1">
    <location>
        <begin position="23"/>
        <end position="101"/>
    </location>
</feature>
<dbReference type="PANTHER" id="PTHR48098">
    <property type="entry name" value="ENTEROCHELIN ESTERASE-RELATED"/>
    <property type="match status" value="1"/>
</dbReference>
<dbReference type="PROSITE" id="PS51257">
    <property type="entry name" value="PROKAR_LIPOPROTEIN"/>
    <property type="match status" value="1"/>
</dbReference>
<dbReference type="SUPFAM" id="SSF53474">
    <property type="entry name" value="alpha/beta-Hydrolases"/>
    <property type="match status" value="1"/>
</dbReference>
<organism evidence="3 4">
    <name type="scientific">Polyangium sorediatum</name>
    <dbReference type="NCBI Taxonomy" id="889274"/>
    <lineage>
        <taxon>Bacteria</taxon>
        <taxon>Pseudomonadati</taxon>
        <taxon>Myxococcota</taxon>
        <taxon>Polyangia</taxon>
        <taxon>Polyangiales</taxon>
        <taxon>Polyangiaceae</taxon>
        <taxon>Polyangium</taxon>
    </lineage>
</organism>
<keyword evidence="3" id="KW-0378">Hydrolase</keyword>
<sequence>MSPRAALPLATLAWLLACTPAADTEDPTASHAASSGSESGSGSGNGSGGGGGSGSGGGGGSGGGSGGNSSSGSGGGGPIVPLPTTPFTLGGQNGWEHDEAQPSGYFHTYDALTIGPAGFAPRKVHVYLPRAYAETDARYPVVYMNDGHTTFWPGGPGNITWDVDQRLSELYAEKAIPPVIVVALHPIEREREYSHVDMGDGKPCCDLPEYTAYVADDVKSFIDTYYRTKPEPANTAILGSSRGGLASFYMANRRPDRFGKAGCLSPSFWAGLDPVFGGNFPGGPLESSVLVTTLANTLGAPAIRPRLWIDWGLIRTGGFHNEAIEAAATKRGVEMVALLKQSYGYVEGKELFWYEDPIGAHDEISWNRRFPDVMKALFGAP</sequence>
<dbReference type="Proteomes" id="UP001160301">
    <property type="component" value="Unassembled WGS sequence"/>
</dbReference>